<evidence type="ECO:0000313" key="1">
    <source>
        <dbReference type="EMBL" id="NFV78758.1"/>
    </source>
</evidence>
<evidence type="ECO:0000313" key="2">
    <source>
        <dbReference type="Proteomes" id="UP000480684"/>
    </source>
</evidence>
<dbReference type="AlphaFoldDB" id="A0A7C9QRE4"/>
<accession>A0A7C9QRE4</accession>
<name>A0A7C9QRE4_9PROT</name>
<keyword evidence="2" id="KW-1185">Reference proteome</keyword>
<reference evidence="1 2" key="1">
    <citation type="submission" date="2020-02" db="EMBL/GenBank/DDBJ databases">
        <authorList>
            <person name="Dziuba M."/>
            <person name="Kuznetsov B."/>
            <person name="Mardanov A."/>
            <person name="Ravin N."/>
            <person name="Grouzdev D."/>
        </authorList>
    </citation>
    <scope>NUCLEOTIDE SEQUENCE [LARGE SCALE GENOMIC DNA]</scope>
    <source>
        <strain evidence="1 2">SpK</strain>
    </source>
</reference>
<protein>
    <submittedName>
        <fullName evidence="1">Uncharacterized protein</fullName>
    </submittedName>
</protein>
<dbReference type="EMBL" id="JAAIYP010000005">
    <property type="protein sequence ID" value="NFV78758.1"/>
    <property type="molecule type" value="Genomic_DNA"/>
</dbReference>
<dbReference type="Proteomes" id="UP000480684">
    <property type="component" value="Unassembled WGS sequence"/>
</dbReference>
<organism evidence="1 2">
    <name type="scientific">Magnetospirillum aberrantis SpK</name>
    <dbReference type="NCBI Taxonomy" id="908842"/>
    <lineage>
        <taxon>Bacteria</taxon>
        <taxon>Pseudomonadati</taxon>
        <taxon>Pseudomonadota</taxon>
        <taxon>Alphaproteobacteria</taxon>
        <taxon>Rhodospirillales</taxon>
        <taxon>Rhodospirillaceae</taxon>
        <taxon>Magnetospirillum</taxon>
    </lineage>
</organism>
<sequence>MNKHLRLSTTSLSVLAVALAAALATLVDAALRFDSEALARRNRAALAETLQLSDLSLFTEARYTRHPALADLHSAFQDHPAALDHFPSAAWMPPTRWHEKQP</sequence>
<proteinExistence type="predicted"/>
<gene>
    <name evidence="1" type="ORF">G4223_01325</name>
</gene>
<dbReference type="RefSeq" id="WP_163674003.1">
    <property type="nucleotide sequence ID" value="NZ_JAAIYP010000005.1"/>
</dbReference>
<comment type="caution">
    <text evidence="1">The sequence shown here is derived from an EMBL/GenBank/DDBJ whole genome shotgun (WGS) entry which is preliminary data.</text>
</comment>